<dbReference type="SUPFAM" id="SSF52833">
    <property type="entry name" value="Thioredoxin-like"/>
    <property type="match status" value="1"/>
</dbReference>
<gene>
    <name evidence="2" type="ORF">MANT1106_LOCUS22146</name>
</gene>
<sequence>MAFQTEIKDDRSWTEEIMETPGLLQIIDVHQTWCGPCLAIQSTFKRVCLDHSDKPMKFFTADASKVDALSDLVGSSEPAFVLYMDGAKIGSTVKGVNSPALLKAIFDSLGIQE</sequence>
<name>A0A7S0T5F4_9CHLO</name>
<dbReference type="InterPro" id="IPR017937">
    <property type="entry name" value="Thioredoxin_CS"/>
</dbReference>
<feature type="domain" description="Thioredoxin" evidence="1">
    <location>
        <begin position="8"/>
        <end position="104"/>
    </location>
</feature>
<evidence type="ECO:0000313" key="2">
    <source>
        <dbReference type="EMBL" id="CAD8722930.1"/>
    </source>
</evidence>
<dbReference type="PROSITE" id="PS00194">
    <property type="entry name" value="THIOREDOXIN_1"/>
    <property type="match status" value="1"/>
</dbReference>
<dbReference type="AlphaFoldDB" id="A0A7S0T5F4"/>
<reference evidence="2" key="1">
    <citation type="submission" date="2021-01" db="EMBL/GenBank/DDBJ databases">
        <authorList>
            <person name="Corre E."/>
            <person name="Pelletier E."/>
            <person name="Niang G."/>
            <person name="Scheremetjew M."/>
            <person name="Finn R."/>
            <person name="Kale V."/>
            <person name="Holt S."/>
            <person name="Cochrane G."/>
            <person name="Meng A."/>
            <person name="Brown T."/>
            <person name="Cohen L."/>
        </authorList>
    </citation>
    <scope>NUCLEOTIDE SEQUENCE</scope>
    <source>
        <strain evidence="2">SL-175</strain>
    </source>
</reference>
<dbReference type="Pfam" id="PF00085">
    <property type="entry name" value="Thioredoxin"/>
    <property type="match status" value="1"/>
</dbReference>
<dbReference type="PANTHER" id="PTHR46135">
    <property type="entry name" value="NME/NM23 FAMILY MEMBER 8"/>
    <property type="match status" value="1"/>
</dbReference>
<dbReference type="Gene3D" id="3.40.30.10">
    <property type="entry name" value="Glutaredoxin"/>
    <property type="match status" value="1"/>
</dbReference>
<dbReference type="InterPro" id="IPR036249">
    <property type="entry name" value="Thioredoxin-like_sf"/>
</dbReference>
<evidence type="ECO:0000259" key="1">
    <source>
        <dbReference type="Pfam" id="PF00085"/>
    </source>
</evidence>
<organism evidence="2">
    <name type="scientific">Mantoniella antarctica</name>
    <dbReference type="NCBI Taxonomy" id="81844"/>
    <lineage>
        <taxon>Eukaryota</taxon>
        <taxon>Viridiplantae</taxon>
        <taxon>Chlorophyta</taxon>
        <taxon>Mamiellophyceae</taxon>
        <taxon>Mamiellales</taxon>
        <taxon>Mamiellaceae</taxon>
        <taxon>Mantoniella</taxon>
    </lineage>
</organism>
<dbReference type="EMBL" id="HBFC01037238">
    <property type="protein sequence ID" value="CAD8722930.1"/>
    <property type="molecule type" value="Transcribed_RNA"/>
</dbReference>
<dbReference type="PANTHER" id="PTHR46135:SF3">
    <property type="entry name" value="NME_NM23 FAMILY MEMBER 8"/>
    <property type="match status" value="1"/>
</dbReference>
<dbReference type="InterPro" id="IPR013766">
    <property type="entry name" value="Thioredoxin_domain"/>
</dbReference>
<accession>A0A7S0T5F4</accession>
<dbReference type="InterPro" id="IPR051766">
    <property type="entry name" value="TXND_domain-containing"/>
</dbReference>
<protein>
    <recommendedName>
        <fullName evidence="1">Thioredoxin domain-containing protein</fullName>
    </recommendedName>
</protein>
<proteinExistence type="predicted"/>